<dbReference type="Gene3D" id="3.60.10.10">
    <property type="entry name" value="Endonuclease/exonuclease/phosphatase"/>
    <property type="match status" value="1"/>
</dbReference>
<dbReference type="PANTHER" id="PTHR22748">
    <property type="entry name" value="AP ENDONUCLEASE"/>
    <property type="match status" value="1"/>
</dbReference>
<dbReference type="RefSeq" id="XP_003291798.1">
    <property type="nucleotide sequence ID" value="XM_003291750.1"/>
</dbReference>
<keyword evidence="7" id="KW-1185">Reference proteome</keyword>
<dbReference type="AlphaFoldDB" id="F0ZWK7"/>
<dbReference type="GO" id="GO:0008081">
    <property type="term" value="F:phosphoric diester hydrolase activity"/>
    <property type="evidence" value="ECO:0000318"/>
    <property type="project" value="GO_Central"/>
</dbReference>
<evidence type="ECO:0008006" key="8">
    <source>
        <dbReference type="Google" id="ProtNLM"/>
    </source>
</evidence>
<dbReference type="GO" id="GO:0046872">
    <property type="term" value="F:metal ion binding"/>
    <property type="evidence" value="ECO:0007669"/>
    <property type="project" value="UniProtKB-KW"/>
</dbReference>
<name>F0ZWK7_DICPU</name>
<reference evidence="7" key="1">
    <citation type="journal article" date="2011" name="Genome Biol.">
        <title>Comparative genomics of the social amoebae Dictyostelium discoideum and Dictyostelium purpureum.</title>
        <authorList>
            <consortium name="US DOE Joint Genome Institute (JGI-PGF)"/>
            <person name="Sucgang R."/>
            <person name="Kuo A."/>
            <person name="Tian X."/>
            <person name="Salerno W."/>
            <person name="Parikh A."/>
            <person name="Feasley C.L."/>
            <person name="Dalin E."/>
            <person name="Tu H."/>
            <person name="Huang E."/>
            <person name="Barry K."/>
            <person name="Lindquist E."/>
            <person name="Shapiro H."/>
            <person name="Bruce D."/>
            <person name="Schmutz J."/>
            <person name="Salamov A."/>
            <person name="Fey P."/>
            <person name="Gaudet P."/>
            <person name="Anjard C."/>
            <person name="Babu M.M."/>
            <person name="Basu S."/>
            <person name="Bushmanova Y."/>
            <person name="van der Wel H."/>
            <person name="Katoh-Kurasawa M."/>
            <person name="Dinh C."/>
            <person name="Coutinho P.M."/>
            <person name="Saito T."/>
            <person name="Elias M."/>
            <person name="Schaap P."/>
            <person name="Kay R.R."/>
            <person name="Henrissat B."/>
            <person name="Eichinger L."/>
            <person name="Rivero F."/>
            <person name="Putnam N.H."/>
            <person name="West C.M."/>
            <person name="Loomis W.F."/>
            <person name="Chisholm R.L."/>
            <person name="Shaulsky G."/>
            <person name="Strassmann J.E."/>
            <person name="Queller D.C."/>
            <person name="Kuspa A."/>
            <person name="Grigoriev I.V."/>
        </authorList>
    </citation>
    <scope>NUCLEOTIDE SEQUENCE [LARGE SCALE GENOMIC DNA]</scope>
    <source>
        <strain evidence="7">QSDP1</strain>
    </source>
</reference>
<proteinExistence type="predicted"/>
<dbReference type="Proteomes" id="UP000001064">
    <property type="component" value="Unassembled WGS sequence"/>
</dbReference>
<dbReference type="InterPro" id="IPR004808">
    <property type="entry name" value="AP_endonuc_1"/>
</dbReference>
<protein>
    <recommendedName>
        <fullName evidence="8">Endonuclease/exonuclease/phosphatase domain-containing protein</fullName>
    </recommendedName>
</protein>
<dbReference type="VEuPathDB" id="AmoebaDB:DICPUDRAFT_82460"/>
<dbReference type="KEGG" id="dpp:DICPUDRAFT_82460"/>
<dbReference type="GO" id="GO:0003906">
    <property type="term" value="F:DNA-(apurinic or apyrimidinic site) endonuclease activity"/>
    <property type="evidence" value="ECO:0000318"/>
    <property type="project" value="GO_Central"/>
</dbReference>
<keyword evidence="3" id="KW-0378">Hydrolase</keyword>
<evidence type="ECO:0000256" key="3">
    <source>
        <dbReference type="ARBA" id="ARBA00022801"/>
    </source>
</evidence>
<dbReference type="GO" id="GO:0005634">
    <property type="term" value="C:nucleus"/>
    <property type="evidence" value="ECO:0000318"/>
    <property type="project" value="GO_Central"/>
</dbReference>
<keyword evidence="2" id="KW-0479">Metal-binding</keyword>
<feature type="region of interest" description="Disordered" evidence="5">
    <location>
        <begin position="24"/>
        <end position="73"/>
    </location>
</feature>
<keyword evidence="4" id="KW-0460">Magnesium</keyword>
<sequence>MSTNNNQINGDGNMDTIDSIISTQNNQHSTQNPFSPPNTHQNTHTEHPKTTPKFNKSHNPNNSFNISKNQNYKNKNYHSNSSFISDPNFKKKILNNIIKNNEPILFFELPTTHHNNITNIIQNYTGAPEVNQTKDKIIATFTNDLSRDSFLKNLSNQNIIKIKTGKEILELKFTVPEPFGLQPNNISLYTDFDAILSQLLLKRINPTTLKYITHINNIQTDKFDQSIIFKHLSLKFNSCLERSLFLFHNNCQINTGSSDLPHYKDLTIPKKEFQLSYEVSTPQNNNMEIILPLFNKIISVIPNSNCDTFFTKNNNHHFTLRSTYLNHGPLSNLNQNTINLDECTINIESFIYTADQHVLLNKFSICNNPLDPSKRLKLDLWLSHIGSIKLNNEIISAISFVPTTNTTLPNTLPTTLPTTFINKSFENECSHLLKNLIIQYQSQPQIGFKPNIICNYTDIEDFLHINIKIICLQETKLFTRDEIKNLNNLFEKTDFTIFFSSIDHIYKNDISTLNTKPRNSLNNDELSILNKFENKELSYKAQSGVATIIHKNLLNNLIHNDIVKDSQGRLLFLPFKFDNGKLGILNCYGESEESKKNNFFNIKLKNCLNKINTNFNLESPENIIILSGDFNSFYQPNFDKLSNLNNHVNNDSTVPYNKFLEDNNLMDFYHDFNTNKDYTCITIRDDYTTKSRIDAHLLDIKNRHLINSYKILSHSKISSDHKPVKISININFINNENLNSTIENNNKNFIKKLLPYEQQDFSEFKKQLSTDLIQLETESENLNSLIDLQNLVNKFTETILNSANNNLKWTKPPKEKNDIFLKNDLFFKKIINKLHDCYQIIDSLKSKITNDIQLKISKTKKKLLPKFDKLQSIINDTLTDHNDNWFEFKYFCTLSTSPSTNDIQLIDNILKSLIEIKKYIFKTYIKTKRNQIMIQLKITKINLKN</sequence>
<dbReference type="PANTHER" id="PTHR22748:SF4">
    <property type="entry name" value="DNA-(APURINIC OR APYRIMIDINIC SITE) ENDONUCLEASE 2"/>
    <property type="match status" value="1"/>
</dbReference>
<comment type="cofactor">
    <cofactor evidence="1">
        <name>Mg(2+)</name>
        <dbReference type="ChEBI" id="CHEBI:18420"/>
    </cofactor>
</comment>
<dbReference type="SUPFAM" id="SSF56219">
    <property type="entry name" value="DNase I-like"/>
    <property type="match status" value="1"/>
</dbReference>
<evidence type="ECO:0000313" key="7">
    <source>
        <dbReference type="Proteomes" id="UP000001064"/>
    </source>
</evidence>
<gene>
    <name evidence="6" type="ORF">DICPUDRAFT_82460</name>
</gene>
<dbReference type="GO" id="GO:0006284">
    <property type="term" value="P:base-excision repair"/>
    <property type="evidence" value="ECO:0000318"/>
    <property type="project" value="GO_Central"/>
</dbReference>
<dbReference type="STRING" id="5786.F0ZWK7"/>
<dbReference type="GO" id="GO:0008311">
    <property type="term" value="F:double-stranded DNA 3'-5' DNA exonuclease activity"/>
    <property type="evidence" value="ECO:0000318"/>
    <property type="project" value="GO_Central"/>
</dbReference>
<dbReference type="InParanoid" id="F0ZWK7"/>
<evidence type="ECO:0000256" key="4">
    <source>
        <dbReference type="ARBA" id="ARBA00022842"/>
    </source>
</evidence>
<accession>F0ZWK7</accession>
<evidence type="ECO:0000256" key="5">
    <source>
        <dbReference type="SAM" id="MobiDB-lite"/>
    </source>
</evidence>
<feature type="compositionally biased region" description="Polar residues" evidence="5">
    <location>
        <begin position="52"/>
        <end position="64"/>
    </location>
</feature>
<evidence type="ECO:0000313" key="6">
    <source>
        <dbReference type="EMBL" id="EGC31667.1"/>
    </source>
</evidence>
<evidence type="ECO:0000256" key="2">
    <source>
        <dbReference type="ARBA" id="ARBA00022723"/>
    </source>
</evidence>
<feature type="compositionally biased region" description="Polar residues" evidence="5">
    <location>
        <begin position="24"/>
        <end position="42"/>
    </location>
</feature>
<organism evidence="6 7">
    <name type="scientific">Dictyostelium purpureum</name>
    <name type="common">Slime mold</name>
    <dbReference type="NCBI Taxonomy" id="5786"/>
    <lineage>
        <taxon>Eukaryota</taxon>
        <taxon>Amoebozoa</taxon>
        <taxon>Evosea</taxon>
        <taxon>Eumycetozoa</taxon>
        <taxon>Dictyostelia</taxon>
        <taxon>Dictyosteliales</taxon>
        <taxon>Dictyosteliaceae</taxon>
        <taxon>Dictyostelium</taxon>
    </lineage>
</organism>
<evidence type="ECO:0000256" key="1">
    <source>
        <dbReference type="ARBA" id="ARBA00001946"/>
    </source>
</evidence>
<dbReference type="GeneID" id="10505546"/>
<dbReference type="InterPro" id="IPR036691">
    <property type="entry name" value="Endo/exonu/phosph_ase_sf"/>
</dbReference>
<dbReference type="EMBL" id="GL871238">
    <property type="protein sequence ID" value="EGC31667.1"/>
    <property type="molecule type" value="Genomic_DNA"/>
</dbReference>